<reference evidence="3 4" key="1">
    <citation type="submission" date="2019-07" db="EMBL/GenBank/DDBJ databases">
        <title>Draft genome assembly of a fouling barnacle, Amphibalanus amphitrite (Darwin, 1854): The first reference genome for Thecostraca.</title>
        <authorList>
            <person name="Kim W."/>
        </authorList>
    </citation>
    <scope>NUCLEOTIDE SEQUENCE [LARGE SCALE GENOMIC DNA]</scope>
    <source>
        <strain evidence="3">SNU_AA5</strain>
        <tissue evidence="3">Soma without cirri and trophi</tissue>
    </source>
</reference>
<evidence type="ECO:0000256" key="2">
    <source>
        <dbReference type="SAM" id="Phobius"/>
    </source>
</evidence>
<keyword evidence="2" id="KW-0472">Membrane</keyword>
<evidence type="ECO:0000256" key="1">
    <source>
        <dbReference type="SAM" id="MobiDB-lite"/>
    </source>
</evidence>
<keyword evidence="2" id="KW-1133">Transmembrane helix</keyword>
<dbReference type="Proteomes" id="UP000440578">
    <property type="component" value="Unassembled WGS sequence"/>
</dbReference>
<dbReference type="EMBL" id="VIIS01001753">
    <property type="protein sequence ID" value="KAF0293318.1"/>
    <property type="molecule type" value="Genomic_DNA"/>
</dbReference>
<keyword evidence="4" id="KW-1185">Reference proteome</keyword>
<evidence type="ECO:0000313" key="4">
    <source>
        <dbReference type="Proteomes" id="UP000440578"/>
    </source>
</evidence>
<gene>
    <name evidence="3" type="primary">ALG12</name>
    <name evidence="3" type="ORF">FJT64_000896</name>
</gene>
<accession>A0A6A4VTT2</accession>
<dbReference type="OrthoDB" id="19039at2759"/>
<feature type="region of interest" description="Disordered" evidence="1">
    <location>
        <begin position="1"/>
        <end position="21"/>
    </location>
</feature>
<keyword evidence="3" id="KW-0328">Glycosyltransferase</keyword>
<keyword evidence="2" id="KW-0812">Transmembrane</keyword>
<feature type="transmembrane region" description="Helical" evidence="2">
    <location>
        <begin position="20"/>
        <end position="39"/>
    </location>
</feature>
<dbReference type="UniPathway" id="UPA00378"/>
<feature type="transmembrane region" description="Helical" evidence="2">
    <location>
        <begin position="80"/>
        <end position="101"/>
    </location>
</feature>
<dbReference type="AlphaFoldDB" id="A0A6A4VTT2"/>
<evidence type="ECO:0000313" key="3">
    <source>
        <dbReference type="EMBL" id="KAF0293318.1"/>
    </source>
</evidence>
<comment type="caution">
    <text evidence="3">The sequence shown here is derived from an EMBL/GenBank/DDBJ whole genome shotgun (WGS) entry which is preliminary data.</text>
</comment>
<keyword evidence="3" id="KW-0808">Transferase</keyword>
<protein>
    <submittedName>
        <fullName evidence="3">Dol-P-Man:Man(7)GlcNAc(2)-PP-Dol alpha-1,6-mannosyltransferase</fullName>
    </submittedName>
</protein>
<proteinExistence type="predicted"/>
<dbReference type="GO" id="GO:0016757">
    <property type="term" value="F:glycosyltransferase activity"/>
    <property type="evidence" value="ECO:0007669"/>
    <property type="project" value="UniProtKB-KW"/>
</dbReference>
<name>A0A6A4VTT2_AMPAM</name>
<organism evidence="3 4">
    <name type="scientific">Amphibalanus amphitrite</name>
    <name type="common">Striped barnacle</name>
    <name type="synonym">Balanus amphitrite</name>
    <dbReference type="NCBI Taxonomy" id="1232801"/>
    <lineage>
        <taxon>Eukaryota</taxon>
        <taxon>Metazoa</taxon>
        <taxon>Ecdysozoa</taxon>
        <taxon>Arthropoda</taxon>
        <taxon>Crustacea</taxon>
        <taxon>Multicrustacea</taxon>
        <taxon>Cirripedia</taxon>
        <taxon>Thoracica</taxon>
        <taxon>Thoracicalcarea</taxon>
        <taxon>Balanomorpha</taxon>
        <taxon>Balanoidea</taxon>
        <taxon>Balanidae</taxon>
        <taxon>Amphibalaninae</taxon>
        <taxon>Amphibalanus</taxon>
    </lineage>
</organism>
<sequence length="111" mass="12085">MKKDRSDEPGVAEDGDRPGLPALPIECAVLATVLLHLALCPFTKVEESFNMQAVHDILYHRFDFRQYDHLEFPGVVPRTFLGPLALAVLSAPGAAILSPFAGKFAVQLLGK</sequence>